<feature type="compositionally biased region" description="Basic and acidic residues" evidence="1">
    <location>
        <begin position="214"/>
        <end position="232"/>
    </location>
</feature>
<evidence type="ECO:0000256" key="1">
    <source>
        <dbReference type="SAM" id="MobiDB-lite"/>
    </source>
</evidence>
<dbReference type="AlphaFoldDB" id="A0ABD2W3J1"/>
<evidence type="ECO:0000313" key="2">
    <source>
        <dbReference type="EMBL" id="KAL3387057.1"/>
    </source>
</evidence>
<feature type="compositionally biased region" description="Basic and acidic residues" evidence="1">
    <location>
        <begin position="174"/>
        <end position="189"/>
    </location>
</feature>
<organism evidence="2 3">
    <name type="scientific">Trichogramma kaykai</name>
    <dbReference type="NCBI Taxonomy" id="54128"/>
    <lineage>
        <taxon>Eukaryota</taxon>
        <taxon>Metazoa</taxon>
        <taxon>Ecdysozoa</taxon>
        <taxon>Arthropoda</taxon>
        <taxon>Hexapoda</taxon>
        <taxon>Insecta</taxon>
        <taxon>Pterygota</taxon>
        <taxon>Neoptera</taxon>
        <taxon>Endopterygota</taxon>
        <taxon>Hymenoptera</taxon>
        <taxon>Apocrita</taxon>
        <taxon>Proctotrupomorpha</taxon>
        <taxon>Chalcidoidea</taxon>
        <taxon>Trichogrammatidae</taxon>
        <taxon>Trichogramma</taxon>
    </lineage>
</organism>
<evidence type="ECO:0000313" key="3">
    <source>
        <dbReference type="Proteomes" id="UP001627154"/>
    </source>
</evidence>
<dbReference type="Proteomes" id="UP001627154">
    <property type="component" value="Unassembled WGS sequence"/>
</dbReference>
<evidence type="ECO:0008006" key="4">
    <source>
        <dbReference type="Google" id="ProtNLM"/>
    </source>
</evidence>
<protein>
    <recommendedName>
        <fullName evidence="4">PiggyBac transposable element-derived protein domain-containing protein</fullName>
    </recommendedName>
</protein>
<feature type="compositionally biased region" description="Basic and acidic residues" evidence="1">
    <location>
        <begin position="33"/>
        <end position="53"/>
    </location>
</feature>
<feature type="compositionally biased region" description="Basic and acidic residues" evidence="1">
    <location>
        <begin position="74"/>
        <end position="99"/>
    </location>
</feature>
<comment type="caution">
    <text evidence="2">The sequence shown here is derived from an EMBL/GenBank/DDBJ whole genome shotgun (WGS) entry which is preliminary data.</text>
</comment>
<dbReference type="EMBL" id="JBJJXI010000141">
    <property type="protein sequence ID" value="KAL3387057.1"/>
    <property type="molecule type" value="Genomic_DNA"/>
</dbReference>
<accession>A0ABD2W3J1</accession>
<name>A0ABD2W3J1_9HYME</name>
<reference evidence="2 3" key="1">
    <citation type="journal article" date="2024" name="bioRxiv">
        <title>A reference genome for Trichogramma kaykai: A tiny desert-dwelling parasitoid wasp with competing sex-ratio distorters.</title>
        <authorList>
            <person name="Culotta J."/>
            <person name="Lindsey A.R."/>
        </authorList>
    </citation>
    <scope>NUCLEOTIDE SEQUENCE [LARGE SCALE GENOMIC DNA]</scope>
    <source>
        <strain evidence="2 3">KSX58</strain>
    </source>
</reference>
<gene>
    <name evidence="2" type="ORF">TKK_017634</name>
</gene>
<feature type="region of interest" description="Disordered" evidence="1">
    <location>
        <begin position="1"/>
        <end position="310"/>
    </location>
</feature>
<proteinExistence type="predicted"/>
<feature type="compositionally biased region" description="Basic and acidic residues" evidence="1">
    <location>
        <begin position="297"/>
        <end position="310"/>
    </location>
</feature>
<keyword evidence="3" id="KW-1185">Reference proteome</keyword>
<sequence>MKPNPRKRSQIESDVSEDEKLLPPKSKTSKNSDLSKKLEFGLKYKRLKVEKTKTSNHRSTNFAKLLDDFDEDETQSKEKGQERERASAPKPELEIHKSSDQNSDEISDEKELVITAKKSKCIDEIPNETPKTIKPNPRKRSRIESDISEDEEPLPSIPADSENSVSKKKLKPGPRNEKFYVKKGQEKESANMPEQGLEINGSSDKNNDENNDNIEEKGEKTERGTADKDKKQVKTQARSKFNSKDKNELAAGAGGSGSGSNDTVASYSDADSKDEFEENVVGGVAEEFVQRRRREDRRRQEHERQEQERIRGQVVERARRIGENNAGQNMGDNHNANHALDERNDADPLVRCHQPGNGRVQMVSLFNVWIDKAKLTNFQRWWASPKDLTWHLIKELVGPGNLYGMCARGRSKSTTGIPKDILTGVEFYVNRKCSPGLKPAEFINVINLMIGGIRHPRQ</sequence>